<evidence type="ECO:0000313" key="2">
    <source>
        <dbReference type="Proteomes" id="UP001066276"/>
    </source>
</evidence>
<comment type="caution">
    <text evidence="1">The sequence shown here is derived from an EMBL/GenBank/DDBJ whole genome shotgun (WGS) entry which is preliminary data.</text>
</comment>
<keyword evidence="2" id="KW-1185">Reference proteome</keyword>
<dbReference type="Proteomes" id="UP001066276">
    <property type="component" value="Chromosome 2_1"/>
</dbReference>
<protein>
    <submittedName>
        <fullName evidence="1">Uncharacterized protein</fullName>
    </submittedName>
</protein>
<name>A0AAV7VSG2_PLEWA</name>
<proteinExistence type="predicted"/>
<reference evidence="1" key="1">
    <citation type="journal article" date="2022" name="bioRxiv">
        <title>Sequencing and chromosome-scale assembly of the giantPleurodeles waltlgenome.</title>
        <authorList>
            <person name="Brown T."/>
            <person name="Elewa A."/>
            <person name="Iarovenko S."/>
            <person name="Subramanian E."/>
            <person name="Araus A.J."/>
            <person name="Petzold A."/>
            <person name="Susuki M."/>
            <person name="Suzuki K.-i.T."/>
            <person name="Hayashi T."/>
            <person name="Toyoda A."/>
            <person name="Oliveira C."/>
            <person name="Osipova E."/>
            <person name="Leigh N.D."/>
            <person name="Simon A."/>
            <person name="Yun M.H."/>
        </authorList>
    </citation>
    <scope>NUCLEOTIDE SEQUENCE</scope>
    <source>
        <strain evidence="1">20211129_DDA</strain>
        <tissue evidence="1">Liver</tissue>
    </source>
</reference>
<organism evidence="1 2">
    <name type="scientific">Pleurodeles waltl</name>
    <name type="common">Iberian ribbed newt</name>
    <dbReference type="NCBI Taxonomy" id="8319"/>
    <lineage>
        <taxon>Eukaryota</taxon>
        <taxon>Metazoa</taxon>
        <taxon>Chordata</taxon>
        <taxon>Craniata</taxon>
        <taxon>Vertebrata</taxon>
        <taxon>Euteleostomi</taxon>
        <taxon>Amphibia</taxon>
        <taxon>Batrachia</taxon>
        <taxon>Caudata</taxon>
        <taxon>Salamandroidea</taxon>
        <taxon>Salamandridae</taxon>
        <taxon>Pleurodelinae</taxon>
        <taxon>Pleurodeles</taxon>
    </lineage>
</organism>
<sequence>MAYRVRTAAAVCSLLPGLSHPLVVWGEGKGVRRVPLLRRCFQAAGVSGCGPAPAPPTASLTAVRGEAQPPVFSPQHGSRVAWVALWWLVLWPLGGFPFSEPPQQLAEAMLVPRFACPDALAILKSGSSKGSADADHL</sequence>
<accession>A0AAV7VSG2</accession>
<dbReference type="AlphaFoldDB" id="A0AAV7VSG2"/>
<gene>
    <name evidence="1" type="ORF">NDU88_007389</name>
</gene>
<dbReference type="EMBL" id="JANPWB010000003">
    <property type="protein sequence ID" value="KAJ1203605.1"/>
    <property type="molecule type" value="Genomic_DNA"/>
</dbReference>
<evidence type="ECO:0000313" key="1">
    <source>
        <dbReference type="EMBL" id="KAJ1203605.1"/>
    </source>
</evidence>